<evidence type="ECO:0000313" key="1">
    <source>
        <dbReference type="EMBL" id="EGC16194.1"/>
    </source>
</evidence>
<gene>
    <name evidence="1" type="ORF">HMPREF9098_2363</name>
</gene>
<reference evidence="1 2" key="1">
    <citation type="submission" date="2011-01" db="EMBL/GenBank/DDBJ databases">
        <authorList>
            <person name="Muzny D."/>
            <person name="Qin X."/>
            <person name="Deng J."/>
            <person name="Jiang H."/>
            <person name="Liu Y."/>
            <person name="Qu J."/>
            <person name="Song X.-Z."/>
            <person name="Zhang L."/>
            <person name="Thornton R."/>
            <person name="Coyle M."/>
            <person name="Francisco L."/>
            <person name="Jackson L."/>
            <person name="Javaid M."/>
            <person name="Korchina V."/>
            <person name="Kovar C."/>
            <person name="Mata R."/>
            <person name="Mathew T."/>
            <person name="Ngo R."/>
            <person name="Nguyen L."/>
            <person name="Nguyen N."/>
            <person name="Okwuonu G."/>
            <person name="Ongeri F."/>
            <person name="Pham C."/>
            <person name="Simmons D."/>
            <person name="Wilczek-Boney K."/>
            <person name="Hale W."/>
            <person name="Jakkamsetti A."/>
            <person name="Pham P."/>
            <person name="Ruth R."/>
            <person name="San Lucas F."/>
            <person name="Warren J."/>
            <person name="Zhang J."/>
            <person name="Zhao Z."/>
            <person name="Zhou C."/>
            <person name="Zhu D."/>
            <person name="Lee S."/>
            <person name="Bess C."/>
            <person name="Blankenburg K."/>
            <person name="Forbes L."/>
            <person name="Fu Q."/>
            <person name="Gubbala S."/>
            <person name="Hirani K."/>
            <person name="Jayaseelan J.C."/>
            <person name="Lara F."/>
            <person name="Munidasa M."/>
            <person name="Palculict T."/>
            <person name="Patil S."/>
            <person name="Pu L.-L."/>
            <person name="Saada N."/>
            <person name="Tang L."/>
            <person name="Weissenberger G."/>
            <person name="Zhu Y."/>
            <person name="Hemphill L."/>
            <person name="Shang Y."/>
            <person name="Youmans B."/>
            <person name="Ayvaz T."/>
            <person name="Ross M."/>
            <person name="Santibanez J."/>
            <person name="Aqrawi P."/>
            <person name="Gross S."/>
            <person name="Joshi V."/>
            <person name="Fowler G."/>
            <person name="Nazareth L."/>
            <person name="Reid J."/>
            <person name="Worley K."/>
            <person name="Petrosino J."/>
            <person name="Highlander S."/>
            <person name="Gibbs R."/>
        </authorList>
    </citation>
    <scope>NUCLEOTIDE SEQUENCE [LARGE SCALE GENOMIC DNA]</scope>
    <source>
        <strain evidence="1 2">ATCC 33394</strain>
    </source>
</reference>
<dbReference type="AlphaFoldDB" id="F0F2Q5"/>
<name>F0F2Q5_9NEIS</name>
<dbReference type="STRING" id="888741.HMPREF9098_2363"/>
<dbReference type="Proteomes" id="UP000004088">
    <property type="component" value="Unassembled WGS sequence"/>
</dbReference>
<dbReference type="HOGENOM" id="CLU_3153813_0_0_4"/>
<comment type="caution">
    <text evidence="1">The sequence shown here is derived from an EMBL/GenBank/DDBJ whole genome shotgun (WGS) entry which is preliminary data.</text>
</comment>
<evidence type="ECO:0000313" key="2">
    <source>
        <dbReference type="Proteomes" id="UP000004088"/>
    </source>
</evidence>
<protein>
    <submittedName>
        <fullName evidence="1">Uncharacterized protein</fullName>
    </submittedName>
</protein>
<dbReference type="EMBL" id="AEWV01000045">
    <property type="protein sequence ID" value="EGC16194.1"/>
    <property type="molecule type" value="Genomic_DNA"/>
</dbReference>
<organism evidence="1 2">
    <name type="scientific">Kingella denitrificans ATCC 33394</name>
    <dbReference type="NCBI Taxonomy" id="888741"/>
    <lineage>
        <taxon>Bacteria</taxon>
        <taxon>Pseudomonadati</taxon>
        <taxon>Pseudomonadota</taxon>
        <taxon>Betaproteobacteria</taxon>
        <taxon>Neisseriales</taxon>
        <taxon>Neisseriaceae</taxon>
        <taxon>Kingella</taxon>
    </lineage>
</organism>
<accession>F0F2Q5</accession>
<sequence length="48" mass="5377">MKAGAGCFWAAGFYFDISNKTFNGKKQPALYLEWCIRKAAVGLFQISK</sequence>
<keyword evidence="2" id="KW-1185">Reference proteome</keyword>
<proteinExistence type="predicted"/>